<feature type="compositionally biased region" description="Basic and acidic residues" evidence="1">
    <location>
        <begin position="111"/>
        <end position="122"/>
    </location>
</feature>
<dbReference type="OrthoDB" id="9809010at2759"/>
<evidence type="ECO:0000313" key="2">
    <source>
        <dbReference type="EMBL" id="KAB0395769.1"/>
    </source>
</evidence>
<dbReference type="PANTHER" id="PTHR22550">
    <property type="entry name" value="SPORE GERMINATION PROTEIN"/>
    <property type="match status" value="1"/>
</dbReference>
<name>A0A643C693_BALPH</name>
<dbReference type="EMBL" id="SGJD01002373">
    <property type="protein sequence ID" value="KAB0395769.1"/>
    <property type="molecule type" value="Genomic_DNA"/>
</dbReference>
<accession>A0A643C693</accession>
<evidence type="ECO:0000256" key="1">
    <source>
        <dbReference type="SAM" id="MobiDB-lite"/>
    </source>
</evidence>
<keyword evidence="3" id="KW-1185">Reference proteome</keyword>
<feature type="region of interest" description="Disordered" evidence="1">
    <location>
        <begin position="74"/>
        <end position="167"/>
    </location>
</feature>
<reference evidence="2 3" key="1">
    <citation type="journal article" date="2019" name="PLoS ONE">
        <title>Genomic analyses reveal an absence of contemporary introgressive admixture between fin whales and blue whales, despite known hybrids.</title>
        <authorList>
            <person name="Westbury M.V."/>
            <person name="Petersen B."/>
            <person name="Lorenzen E.D."/>
        </authorList>
    </citation>
    <scope>NUCLEOTIDE SEQUENCE [LARGE SCALE GENOMIC DNA]</scope>
    <source>
        <strain evidence="2">FinWhale-01</strain>
    </source>
</reference>
<feature type="compositionally biased region" description="Polar residues" evidence="1">
    <location>
        <begin position="149"/>
        <end position="164"/>
    </location>
</feature>
<dbReference type="Proteomes" id="UP000437017">
    <property type="component" value="Unassembled WGS sequence"/>
</dbReference>
<dbReference type="AlphaFoldDB" id="A0A643C693"/>
<sequence>VPDWTPGRVDSKLYPLGLSNSEAKDCDWLTSFACLRKPPDLLGGKLAKADRNRGVEIAGRDDIIMCRNIESVNTEERKNETQNNKTSTSVSIQQSDADKHRQQRGYSRFRNNVEERNDKKPNQEPFGFESGQSSLNRQPLKKQEKCNENSKAQEANQRRTNINQKDLKANQKKIHTIQRDLEATQRGLVADQRDLMVDQKDLVAKKRDLMVHQKDLVADQRDLMVNQRDLMAN</sequence>
<organism evidence="2 3">
    <name type="scientific">Balaenoptera physalus</name>
    <name type="common">Fin whale</name>
    <name type="synonym">Balaena physalus</name>
    <dbReference type="NCBI Taxonomy" id="9770"/>
    <lineage>
        <taxon>Eukaryota</taxon>
        <taxon>Metazoa</taxon>
        <taxon>Chordata</taxon>
        <taxon>Craniata</taxon>
        <taxon>Vertebrata</taxon>
        <taxon>Euteleostomi</taxon>
        <taxon>Mammalia</taxon>
        <taxon>Eutheria</taxon>
        <taxon>Laurasiatheria</taxon>
        <taxon>Artiodactyla</taxon>
        <taxon>Whippomorpha</taxon>
        <taxon>Cetacea</taxon>
        <taxon>Mysticeti</taxon>
        <taxon>Balaenopteridae</taxon>
        <taxon>Balaenoptera</taxon>
    </lineage>
</organism>
<evidence type="ECO:0000313" key="3">
    <source>
        <dbReference type="Proteomes" id="UP000437017"/>
    </source>
</evidence>
<feature type="non-terminal residue" evidence="2">
    <location>
        <position position="1"/>
    </location>
</feature>
<dbReference type="InterPro" id="IPR050768">
    <property type="entry name" value="UPF0353/GerABKA_families"/>
</dbReference>
<comment type="caution">
    <text evidence="2">The sequence shown here is derived from an EMBL/GenBank/DDBJ whole genome shotgun (WGS) entry which is preliminary data.</text>
</comment>
<gene>
    <name evidence="2" type="ORF">E2I00_008691</name>
</gene>
<proteinExistence type="predicted"/>
<dbReference type="PANTHER" id="PTHR22550:SF5">
    <property type="entry name" value="LEUCINE ZIPPER PROTEIN 4"/>
    <property type="match status" value="1"/>
</dbReference>
<feature type="compositionally biased region" description="Polar residues" evidence="1">
    <location>
        <begin position="81"/>
        <end position="95"/>
    </location>
</feature>
<protein>
    <submittedName>
        <fullName evidence="2">Uncharacterized protein</fullName>
    </submittedName>
</protein>